<reference evidence="1 2" key="1">
    <citation type="submission" date="2021-01" db="EMBL/GenBank/DDBJ databases">
        <title>Chryseolinea sp. Jin1 Genome sequencing and assembly.</title>
        <authorList>
            <person name="Kim I."/>
        </authorList>
    </citation>
    <scope>NUCLEOTIDE SEQUENCE [LARGE SCALE GENOMIC DNA]</scope>
    <source>
        <strain evidence="1 2">Jin1</strain>
    </source>
</reference>
<dbReference type="Proteomes" id="UP000613030">
    <property type="component" value="Unassembled WGS sequence"/>
</dbReference>
<gene>
    <name evidence="1" type="ORF">JI741_27925</name>
</gene>
<evidence type="ECO:0000313" key="1">
    <source>
        <dbReference type="EMBL" id="MBL0745090.1"/>
    </source>
</evidence>
<comment type="caution">
    <text evidence="1">The sequence shown here is derived from an EMBL/GenBank/DDBJ whole genome shotgun (WGS) entry which is preliminary data.</text>
</comment>
<sequence length="78" mass="8725">MNNILSLKFAFTCSLSFLCLCCRSQDGWQHVTIDGGYNYSVPNFGQLKRTLSERANTITAEITVNNDSLSKIQFAKAE</sequence>
<proteinExistence type="predicted"/>
<dbReference type="EMBL" id="JAERRB010000014">
    <property type="protein sequence ID" value="MBL0745090.1"/>
    <property type="molecule type" value="Genomic_DNA"/>
</dbReference>
<accession>A0ABS1L072</accession>
<name>A0ABS1L072_9BACT</name>
<organism evidence="1 2">
    <name type="scientific">Chryseolinea lacunae</name>
    <dbReference type="NCBI Taxonomy" id="2801331"/>
    <lineage>
        <taxon>Bacteria</taxon>
        <taxon>Pseudomonadati</taxon>
        <taxon>Bacteroidota</taxon>
        <taxon>Cytophagia</taxon>
        <taxon>Cytophagales</taxon>
        <taxon>Fulvivirgaceae</taxon>
        <taxon>Chryseolinea</taxon>
    </lineage>
</organism>
<dbReference type="RefSeq" id="WP_202015297.1">
    <property type="nucleotide sequence ID" value="NZ_JAERRB010000014.1"/>
</dbReference>
<evidence type="ECO:0000313" key="2">
    <source>
        <dbReference type="Proteomes" id="UP000613030"/>
    </source>
</evidence>
<protein>
    <submittedName>
        <fullName evidence="1">Uncharacterized protein</fullName>
    </submittedName>
</protein>
<keyword evidence="2" id="KW-1185">Reference proteome</keyword>